<dbReference type="Pfam" id="PF00583">
    <property type="entry name" value="Acetyltransf_1"/>
    <property type="match status" value="1"/>
</dbReference>
<dbReference type="OrthoDB" id="9799096at2"/>
<organism evidence="4 5">
    <name type="scientific">Chlorobium luteolum (strain DSM 273 / BCRC 81028 / 2530)</name>
    <name type="common">Pelodictyon luteolum</name>
    <dbReference type="NCBI Taxonomy" id="319225"/>
    <lineage>
        <taxon>Bacteria</taxon>
        <taxon>Pseudomonadati</taxon>
        <taxon>Chlorobiota</taxon>
        <taxon>Chlorobiia</taxon>
        <taxon>Chlorobiales</taxon>
        <taxon>Chlorobiaceae</taxon>
        <taxon>Chlorobium/Pelodictyon group</taxon>
        <taxon>Pelodictyon</taxon>
    </lineage>
</organism>
<dbReference type="HOGENOM" id="CLU_013985_4_4_10"/>
<evidence type="ECO:0000256" key="2">
    <source>
        <dbReference type="ARBA" id="ARBA00023315"/>
    </source>
</evidence>
<keyword evidence="1 4" id="KW-0808">Transferase</keyword>
<dbReference type="Proteomes" id="UP000002709">
    <property type="component" value="Chromosome"/>
</dbReference>
<gene>
    <name evidence="4" type="ordered locus">Plut_0913</name>
</gene>
<dbReference type="CDD" id="cd04301">
    <property type="entry name" value="NAT_SF"/>
    <property type="match status" value="1"/>
</dbReference>
<dbReference type="RefSeq" id="WP_011357649.1">
    <property type="nucleotide sequence ID" value="NC_007512.1"/>
</dbReference>
<dbReference type="eggNOG" id="COG1247">
    <property type="taxonomic scope" value="Bacteria"/>
</dbReference>
<dbReference type="GO" id="GO:0016747">
    <property type="term" value="F:acyltransferase activity, transferring groups other than amino-acyl groups"/>
    <property type="evidence" value="ECO:0007669"/>
    <property type="project" value="InterPro"/>
</dbReference>
<evidence type="ECO:0000259" key="3">
    <source>
        <dbReference type="PROSITE" id="PS51186"/>
    </source>
</evidence>
<sequence length="171" mass="18352">MTIENILLCPLGEGDGAEVLDIFNPYTTSGFAAYTDTPLPEDAALSFIQPSAGYPACMARTLDGGYAVGFGMLRPYSPLPAFSRTAELTMFLRDGWTGRGIGTLVLLHLAGEAVPMGITTILASISSLNPASIRFHQKNGFRECGRLEGVGEKFGRPFDVVYCQKELPPIS</sequence>
<dbReference type="AlphaFoldDB" id="Q3B4F6"/>
<keyword evidence="5" id="KW-1185">Reference proteome</keyword>
<name>Q3B4F6_CHLL3</name>
<evidence type="ECO:0000313" key="5">
    <source>
        <dbReference type="Proteomes" id="UP000002709"/>
    </source>
</evidence>
<dbReference type="PANTHER" id="PTHR43072">
    <property type="entry name" value="N-ACETYLTRANSFERASE"/>
    <property type="match status" value="1"/>
</dbReference>
<dbReference type="SUPFAM" id="SSF55729">
    <property type="entry name" value="Acyl-CoA N-acyltransferases (Nat)"/>
    <property type="match status" value="1"/>
</dbReference>
<dbReference type="InterPro" id="IPR000182">
    <property type="entry name" value="GNAT_dom"/>
</dbReference>
<keyword evidence="2" id="KW-0012">Acyltransferase</keyword>
<reference evidence="5" key="1">
    <citation type="submission" date="2005-08" db="EMBL/GenBank/DDBJ databases">
        <title>Complete sequence of Pelodictyon luteolum DSM 273.</title>
        <authorList>
            <consortium name="US DOE Joint Genome Institute"/>
            <person name="Copeland A."/>
            <person name="Lucas S."/>
            <person name="Lapidus A."/>
            <person name="Barry K."/>
            <person name="Detter J.C."/>
            <person name="Glavina T."/>
            <person name="Hammon N."/>
            <person name="Israni S."/>
            <person name="Pitluck S."/>
            <person name="Bryant D."/>
            <person name="Schmutz J."/>
            <person name="Larimer F."/>
            <person name="Land M."/>
            <person name="Kyrpides N."/>
            <person name="Ivanova N."/>
            <person name="Richardson P."/>
        </authorList>
    </citation>
    <scope>NUCLEOTIDE SEQUENCE [LARGE SCALE GENOMIC DNA]</scope>
    <source>
        <strain evidence="5">DSM 273 / BCRC 81028 / 2530</strain>
    </source>
</reference>
<dbReference type="EMBL" id="CP000096">
    <property type="protein sequence ID" value="ABB23775.1"/>
    <property type="molecule type" value="Genomic_DNA"/>
</dbReference>
<dbReference type="PANTHER" id="PTHR43072:SF23">
    <property type="entry name" value="UPF0039 PROTEIN C11D3.02C"/>
    <property type="match status" value="1"/>
</dbReference>
<dbReference type="STRING" id="319225.Plut_0913"/>
<evidence type="ECO:0000313" key="4">
    <source>
        <dbReference type="EMBL" id="ABB23775.1"/>
    </source>
</evidence>
<evidence type="ECO:0000256" key="1">
    <source>
        <dbReference type="ARBA" id="ARBA00022679"/>
    </source>
</evidence>
<dbReference type="KEGG" id="plt:Plut_0913"/>
<protein>
    <submittedName>
        <fullName evidence="4">Acetyltransferase, GNAT family</fullName>
    </submittedName>
</protein>
<dbReference type="PROSITE" id="PS51186">
    <property type="entry name" value="GNAT"/>
    <property type="match status" value="1"/>
</dbReference>
<accession>Q3B4F6</accession>
<dbReference type="Gene3D" id="3.40.630.30">
    <property type="match status" value="1"/>
</dbReference>
<feature type="domain" description="N-acetyltransferase" evidence="3">
    <location>
        <begin position="6"/>
        <end position="168"/>
    </location>
</feature>
<proteinExistence type="predicted"/>
<dbReference type="InterPro" id="IPR016181">
    <property type="entry name" value="Acyl_CoA_acyltransferase"/>
</dbReference>